<feature type="chain" id="PRO_5032666468" evidence="1">
    <location>
        <begin position="26"/>
        <end position="307"/>
    </location>
</feature>
<dbReference type="PANTHER" id="PTHR43143">
    <property type="entry name" value="METALLOPHOSPHOESTERASE, CALCINEURIN SUPERFAMILY"/>
    <property type="match status" value="1"/>
</dbReference>
<evidence type="ECO:0000256" key="1">
    <source>
        <dbReference type="SAM" id="SignalP"/>
    </source>
</evidence>
<organism evidence="3 4">
    <name type="scientific">Oceaniferula marina</name>
    <dbReference type="NCBI Taxonomy" id="2748318"/>
    <lineage>
        <taxon>Bacteria</taxon>
        <taxon>Pseudomonadati</taxon>
        <taxon>Verrucomicrobiota</taxon>
        <taxon>Verrucomicrobiia</taxon>
        <taxon>Verrucomicrobiales</taxon>
        <taxon>Verrucomicrobiaceae</taxon>
        <taxon>Oceaniferula</taxon>
    </lineage>
</organism>
<evidence type="ECO:0000313" key="4">
    <source>
        <dbReference type="Proteomes" id="UP000557872"/>
    </source>
</evidence>
<dbReference type="SUPFAM" id="SSF56300">
    <property type="entry name" value="Metallo-dependent phosphatases"/>
    <property type="match status" value="1"/>
</dbReference>
<accession>A0A851GI68</accession>
<dbReference type="InterPro" id="IPR029052">
    <property type="entry name" value="Metallo-depent_PP-like"/>
</dbReference>
<dbReference type="PANTHER" id="PTHR43143:SF1">
    <property type="entry name" value="SERINE_THREONINE-PROTEIN PHOSPHATASE CPPED1"/>
    <property type="match status" value="1"/>
</dbReference>
<dbReference type="InterPro" id="IPR004843">
    <property type="entry name" value="Calcineurin-like_PHP"/>
</dbReference>
<dbReference type="Proteomes" id="UP000557872">
    <property type="component" value="Unassembled WGS sequence"/>
</dbReference>
<keyword evidence="4" id="KW-1185">Reference proteome</keyword>
<keyword evidence="1" id="KW-0732">Signal</keyword>
<name>A0A851GI68_9BACT</name>
<comment type="caution">
    <text evidence="3">The sequence shown here is derived from an EMBL/GenBank/DDBJ whole genome shotgun (WGS) entry which is preliminary data.</text>
</comment>
<dbReference type="EMBL" id="JACBAZ010000008">
    <property type="protein sequence ID" value="NWK57046.1"/>
    <property type="molecule type" value="Genomic_DNA"/>
</dbReference>
<dbReference type="Gene3D" id="3.60.21.10">
    <property type="match status" value="1"/>
</dbReference>
<feature type="signal peptide" evidence="1">
    <location>
        <begin position="1"/>
        <end position="25"/>
    </location>
</feature>
<proteinExistence type="predicted"/>
<dbReference type="AlphaFoldDB" id="A0A851GI68"/>
<dbReference type="InterPro" id="IPR051918">
    <property type="entry name" value="STPP_CPPED1"/>
</dbReference>
<gene>
    <name evidence="3" type="ORF">HW115_15595</name>
</gene>
<feature type="domain" description="Calcineurin-like phosphoesterase" evidence="2">
    <location>
        <begin position="38"/>
        <end position="217"/>
    </location>
</feature>
<evidence type="ECO:0000259" key="2">
    <source>
        <dbReference type="Pfam" id="PF00149"/>
    </source>
</evidence>
<dbReference type="RefSeq" id="WP_227021577.1">
    <property type="nucleotide sequence ID" value="NZ_JACBAZ010000008.1"/>
</dbReference>
<dbReference type="Pfam" id="PF00149">
    <property type="entry name" value="Metallophos"/>
    <property type="match status" value="1"/>
</dbReference>
<sequence length="307" mass="34164">MMTRRKSLHTMAGAALAWSVSPTMAAKLRVPTKPLCFGLIADVHIGFIEGAEQRLASFLAAMKQVNPDALVQLGDFAYPNAKHQASADTLNAAHEKVIHVIGNHDLDHGLKRQDAVKAWGMPGRYYAMEVQGVKVIVLDGNDRGSPTYSSHGGYHCYIGPDQQKWLEHELKVADVPVVVFSHQALAGHGSIDNAEDLQTILSEHQEKVLLAVNGHSHLDAHLEIRGVHYVHLNSASYYWVGGKRRLLTYRDPLFATLTIDFSKMAVKIEGRESRWLDDSPEEIGYFKDKKRAGMKNLVQPKISSRSW</sequence>
<reference evidence="3 4" key="1">
    <citation type="submission" date="2020-07" db="EMBL/GenBank/DDBJ databases">
        <title>Roseicoccus Jingziensis gen. nov., sp. nov., isolated from coastal seawater.</title>
        <authorList>
            <person name="Feng X."/>
        </authorList>
    </citation>
    <scope>NUCLEOTIDE SEQUENCE [LARGE SCALE GENOMIC DNA]</scope>
    <source>
        <strain evidence="3 4">N1E253</strain>
    </source>
</reference>
<protein>
    <submittedName>
        <fullName evidence="3">Metallophosphoesterase</fullName>
    </submittedName>
</protein>
<evidence type="ECO:0000313" key="3">
    <source>
        <dbReference type="EMBL" id="NWK57046.1"/>
    </source>
</evidence>
<dbReference type="GO" id="GO:0016787">
    <property type="term" value="F:hydrolase activity"/>
    <property type="evidence" value="ECO:0007669"/>
    <property type="project" value="InterPro"/>
</dbReference>